<dbReference type="PANTHER" id="PTHR43306">
    <property type="entry name" value="7,8-DIHYDRO-6-HYDROXYMETHYLPTERIN DIMETHYLTRANSFERASE"/>
    <property type="match status" value="1"/>
</dbReference>
<dbReference type="GO" id="GO:0003824">
    <property type="term" value="F:catalytic activity"/>
    <property type="evidence" value="ECO:0007669"/>
    <property type="project" value="InterPro"/>
</dbReference>
<dbReference type="AlphaFoldDB" id="A0A2L0EVM8"/>
<evidence type="ECO:0000256" key="4">
    <source>
        <dbReference type="ARBA" id="ARBA00023004"/>
    </source>
</evidence>
<evidence type="ECO:0000313" key="7">
    <source>
        <dbReference type="EMBL" id="AUX43368.1"/>
    </source>
</evidence>
<gene>
    <name evidence="7" type="ORF">SOCE26_048160</name>
</gene>
<evidence type="ECO:0000256" key="3">
    <source>
        <dbReference type="ARBA" id="ARBA00022723"/>
    </source>
</evidence>
<dbReference type="Pfam" id="PF04055">
    <property type="entry name" value="Radical_SAM"/>
    <property type="match status" value="1"/>
</dbReference>
<dbReference type="InterPro" id="IPR006638">
    <property type="entry name" value="Elp3/MiaA/NifB-like_rSAM"/>
</dbReference>
<evidence type="ECO:0000259" key="6">
    <source>
        <dbReference type="PROSITE" id="PS51918"/>
    </source>
</evidence>
<accession>A0A2L0EVM8</accession>
<dbReference type="GO" id="GO:0051536">
    <property type="term" value="F:iron-sulfur cluster binding"/>
    <property type="evidence" value="ECO:0007669"/>
    <property type="project" value="UniProtKB-KW"/>
</dbReference>
<keyword evidence="3" id="KW-0479">Metal-binding</keyword>
<evidence type="ECO:0000256" key="5">
    <source>
        <dbReference type="ARBA" id="ARBA00023014"/>
    </source>
</evidence>
<dbReference type="InterPro" id="IPR034474">
    <property type="entry name" value="Methyltransferase_Class_D"/>
</dbReference>
<dbReference type="CDD" id="cd01335">
    <property type="entry name" value="Radical_SAM"/>
    <property type="match status" value="1"/>
</dbReference>
<proteinExistence type="predicted"/>
<dbReference type="Proteomes" id="UP000238348">
    <property type="component" value="Chromosome"/>
</dbReference>
<dbReference type="InterPro" id="IPR013785">
    <property type="entry name" value="Aldolase_TIM"/>
</dbReference>
<comment type="cofactor">
    <cofactor evidence="1">
        <name>[4Fe-4S] cluster</name>
        <dbReference type="ChEBI" id="CHEBI:49883"/>
    </cofactor>
</comment>
<dbReference type="PROSITE" id="PS51918">
    <property type="entry name" value="RADICAL_SAM"/>
    <property type="match status" value="1"/>
</dbReference>
<keyword evidence="4" id="KW-0408">Iron</keyword>
<dbReference type="OrthoDB" id="9782387at2"/>
<organism evidence="7 8">
    <name type="scientific">Sorangium cellulosum</name>
    <name type="common">Polyangium cellulosum</name>
    <dbReference type="NCBI Taxonomy" id="56"/>
    <lineage>
        <taxon>Bacteria</taxon>
        <taxon>Pseudomonadati</taxon>
        <taxon>Myxococcota</taxon>
        <taxon>Polyangia</taxon>
        <taxon>Polyangiales</taxon>
        <taxon>Polyangiaceae</taxon>
        <taxon>Sorangium</taxon>
    </lineage>
</organism>
<dbReference type="SFLD" id="SFLDG01067">
    <property type="entry name" value="SPASM/twitch_domain_containing"/>
    <property type="match status" value="1"/>
</dbReference>
<dbReference type="PANTHER" id="PTHR43306:SF1">
    <property type="entry name" value="7,8-DIHYDRO-6-HYDROXYMETHYLPTERIN DIMETHYLTRANSFERASE"/>
    <property type="match status" value="1"/>
</dbReference>
<feature type="domain" description="Radical SAM core" evidence="6">
    <location>
        <begin position="108"/>
        <end position="327"/>
    </location>
</feature>
<dbReference type="EMBL" id="CP012673">
    <property type="protein sequence ID" value="AUX43368.1"/>
    <property type="molecule type" value="Genomic_DNA"/>
</dbReference>
<evidence type="ECO:0000313" key="8">
    <source>
        <dbReference type="Proteomes" id="UP000238348"/>
    </source>
</evidence>
<dbReference type="SFLD" id="SFLDS00029">
    <property type="entry name" value="Radical_SAM"/>
    <property type="match status" value="1"/>
</dbReference>
<evidence type="ECO:0000256" key="2">
    <source>
        <dbReference type="ARBA" id="ARBA00022691"/>
    </source>
</evidence>
<dbReference type="GO" id="GO:0046872">
    <property type="term" value="F:metal ion binding"/>
    <property type="evidence" value="ECO:0007669"/>
    <property type="project" value="UniProtKB-KW"/>
</dbReference>
<dbReference type="InterPro" id="IPR058240">
    <property type="entry name" value="rSAM_sf"/>
</dbReference>
<name>A0A2L0EVM8_SORCE</name>
<dbReference type="RefSeq" id="WP_104982055.1">
    <property type="nucleotide sequence ID" value="NZ_CP012673.1"/>
</dbReference>
<dbReference type="Pfam" id="PF23545">
    <property type="entry name" value="Zn_ribbon_HMPTM"/>
    <property type="match status" value="1"/>
</dbReference>
<dbReference type="InterPro" id="IPR007197">
    <property type="entry name" value="rSAM"/>
</dbReference>
<keyword evidence="2" id="KW-0949">S-adenosyl-L-methionine</keyword>
<protein>
    <recommendedName>
        <fullName evidence="6">Radical SAM core domain-containing protein</fullName>
    </recommendedName>
</protein>
<evidence type="ECO:0000256" key="1">
    <source>
        <dbReference type="ARBA" id="ARBA00001966"/>
    </source>
</evidence>
<dbReference type="Gene3D" id="3.20.20.70">
    <property type="entry name" value="Aldolase class I"/>
    <property type="match status" value="1"/>
</dbReference>
<dbReference type="SUPFAM" id="SSF102114">
    <property type="entry name" value="Radical SAM enzymes"/>
    <property type="match status" value="1"/>
</dbReference>
<keyword evidence="5" id="KW-0411">Iron-sulfur</keyword>
<dbReference type="SMART" id="SM00729">
    <property type="entry name" value="Elp3"/>
    <property type="match status" value="1"/>
</dbReference>
<reference evidence="7 8" key="1">
    <citation type="submission" date="2015-09" db="EMBL/GenBank/DDBJ databases">
        <title>Sorangium comparison.</title>
        <authorList>
            <person name="Zaburannyi N."/>
            <person name="Bunk B."/>
            <person name="Overmann J."/>
            <person name="Mueller R."/>
        </authorList>
    </citation>
    <scope>NUCLEOTIDE SEQUENCE [LARGE SCALE GENOMIC DNA]</scope>
    <source>
        <strain evidence="7 8">So ce26</strain>
    </source>
</reference>
<dbReference type="InterPro" id="IPR056488">
    <property type="entry name" value="Zn_ribbon_HMPTM"/>
</dbReference>
<sequence>MSTVAICGAGAGAAGAVNERQPTEHVYYSTTKSLCKTCKQAVDAKIQFAGGAVYFDKFCREHGHQRVLVSSSVDWYLDALSFVAPHTPPRGEIHAVRSGCPFDCGPCASHQQKVYMPVVPITSACNLDCPICYTVNKNEGAHQLSEGEFAAILGHLRAQHDEIDIINFTGGEPTMHPELPRLLRMASEAGIRRLTISTNGLRLRNEEYVRELAAARARIVLSLDTFDPQVDQLMLGANTVKAKLEALDLLEKHDVTTTLLPAVAAGLNDKDVGKLFDRMMAKPNIVSLELHTLTFTGQGGAGFDRAARITTPDLHRLLEEHTGGAIAARDFVPSPLAHPHCYSICYLLALDGGGFVPFARFVGRAKLFELLGDSLYIQPREQVEEALRTAMDELWADPDRLPESEALLRTLRRLLKEMFPPGKPLSMEQRQKIAERATKAIYIHSHMDEESFDVARVMKCSIGVPEVDGSNIPTCSYNVLYRENDARFADPDMLARMGRTAPHPLLAAAPAPAGKRSLPLLKVPP</sequence>